<evidence type="ECO:0000313" key="1">
    <source>
        <dbReference type="EMBL" id="PVI05970.1"/>
    </source>
</evidence>
<accession>A0A2V1E9G6</accession>
<sequence>MHLIEIKRPSTRGRTRVGWTERFRNKRHACIYSHSRLGIVILVPQQPLSALYNPAAAQAHSLHLEQWLASNDPDCAPPLAYMRSLFTPPAQSEPQAKVRYSLNRQLRIMFRKVNYVFGSFLCTDSCGCGKDERTGPGSCFLSYAENTANSPQCACQPPQLYISPQSRPISIPHSHHLPFALPTFKGIPKPT</sequence>
<dbReference type="Proteomes" id="UP000244855">
    <property type="component" value="Unassembled WGS sequence"/>
</dbReference>
<dbReference type="EMBL" id="KZ805311">
    <property type="protein sequence ID" value="PVI05970.1"/>
    <property type="molecule type" value="Genomic_DNA"/>
</dbReference>
<proteinExistence type="predicted"/>
<protein>
    <submittedName>
        <fullName evidence="1">Uncharacterized protein</fullName>
    </submittedName>
</protein>
<dbReference type="AlphaFoldDB" id="A0A2V1E9G6"/>
<evidence type="ECO:0000313" key="2">
    <source>
        <dbReference type="Proteomes" id="UP000244855"/>
    </source>
</evidence>
<organism evidence="1 2">
    <name type="scientific">Periconia macrospinosa</name>
    <dbReference type="NCBI Taxonomy" id="97972"/>
    <lineage>
        <taxon>Eukaryota</taxon>
        <taxon>Fungi</taxon>
        <taxon>Dikarya</taxon>
        <taxon>Ascomycota</taxon>
        <taxon>Pezizomycotina</taxon>
        <taxon>Dothideomycetes</taxon>
        <taxon>Pleosporomycetidae</taxon>
        <taxon>Pleosporales</taxon>
        <taxon>Massarineae</taxon>
        <taxon>Periconiaceae</taxon>
        <taxon>Periconia</taxon>
    </lineage>
</organism>
<gene>
    <name evidence="1" type="ORF">DM02DRAFT_55925</name>
</gene>
<name>A0A2V1E9G6_9PLEO</name>
<reference evidence="1 2" key="1">
    <citation type="journal article" date="2018" name="Sci. Rep.">
        <title>Comparative genomics provides insights into the lifestyle and reveals functional heterogeneity of dark septate endophytic fungi.</title>
        <authorList>
            <person name="Knapp D.G."/>
            <person name="Nemeth J.B."/>
            <person name="Barry K."/>
            <person name="Hainaut M."/>
            <person name="Henrissat B."/>
            <person name="Johnson J."/>
            <person name="Kuo A."/>
            <person name="Lim J.H.P."/>
            <person name="Lipzen A."/>
            <person name="Nolan M."/>
            <person name="Ohm R.A."/>
            <person name="Tamas L."/>
            <person name="Grigoriev I.V."/>
            <person name="Spatafora J.W."/>
            <person name="Nagy L.G."/>
            <person name="Kovacs G.M."/>
        </authorList>
    </citation>
    <scope>NUCLEOTIDE SEQUENCE [LARGE SCALE GENOMIC DNA]</scope>
    <source>
        <strain evidence="1 2">DSE2036</strain>
    </source>
</reference>
<keyword evidence="2" id="KW-1185">Reference proteome</keyword>